<accession>A0A6H9UTB9</accession>
<reference evidence="2 3" key="1">
    <citation type="submission" date="2019-09" db="EMBL/GenBank/DDBJ databases">
        <title>Screening of Novel Bioactive Compounds from Soil-Associated.</title>
        <authorList>
            <person name="Zhao S."/>
        </authorList>
    </citation>
    <scope>NUCLEOTIDE SEQUENCE [LARGE SCALE GENOMIC DNA]</scope>
    <source>
        <strain evidence="2 3">HIT-DPA4</strain>
    </source>
</reference>
<keyword evidence="3" id="KW-1185">Reference proteome</keyword>
<evidence type="ECO:0000313" key="2">
    <source>
        <dbReference type="EMBL" id="KAB1142343.1"/>
    </source>
</evidence>
<organism evidence="2 3">
    <name type="scientific">Streptomyces luteolifulvus</name>
    <dbReference type="NCBI Taxonomy" id="2615112"/>
    <lineage>
        <taxon>Bacteria</taxon>
        <taxon>Bacillati</taxon>
        <taxon>Actinomycetota</taxon>
        <taxon>Actinomycetes</taxon>
        <taxon>Kitasatosporales</taxon>
        <taxon>Streptomycetaceae</taxon>
        <taxon>Streptomyces</taxon>
    </lineage>
</organism>
<dbReference type="Proteomes" id="UP000442707">
    <property type="component" value="Unassembled WGS sequence"/>
</dbReference>
<keyword evidence="1" id="KW-0472">Membrane</keyword>
<feature type="transmembrane region" description="Helical" evidence="1">
    <location>
        <begin position="56"/>
        <end position="75"/>
    </location>
</feature>
<keyword evidence="1" id="KW-0812">Transmembrane</keyword>
<comment type="caution">
    <text evidence="2">The sequence shown here is derived from an EMBL/GenBank/DDBJ whole genome shotgun (WGS) entry which is preliminary data.</text>
</comment>
<evidence type="ECO:0000313" key="3">
    <source>
        <dbReference type="Proteomes" id="UP000442707"/>
    </source>
</evidence>
<evidence type="ECO:0000256" key="1">
    <source>
        <dbReference type="SAM" id="Phobius"/>
    </source>
</evidence>
<dbReference type="AlphaFoldDB" id="A0A6H9UTB9"/>
<evidence type="ECO:0008006" key="4">
    <source>
        <dbReference type="Google" id="ProtNLM"/>
    </source>
</evidence>
<dbReference type="EMBL" id="VZRB01000025">
    <property type="protein sequence ID" value="KAB1142343.1"/>
    <property type="molecule type" value="Genomic_DNA"/>
</dbReference>
<feature type="transmembrane region" description="Helical" evidence="1">
    <location>
        <begin position="95"/>
        <end position="114"/>
    </location>
</feature>
<gene>
    <name evidence="2" type="ORF">F7R91_29270</name>
</gene>
<keyword evidence="1" id="KW-1133">Transmembrane helix</keyword>
<protein>
    <recommendedName>
        <fullName evidence="4">Copper resistance protein D domain-containing protein</fullName>
    </recommendedName>
</protein>
<proteinExistence type="predicted"/>
<sequence>MDTVGLWSLVRFVHVAGAALWVGGQLALSLVVLPLARHLLAPEAKDRFTAAAGRRFGILTGVVFLPAQLTTGLALAWHRGVTWASLAEPGYGRTLATKLALFVVVMLAAAGHGIAHAKGRADLARALAVVSLVGSLGVVLLATALPAS</sequence>
<dbReference type="RefSeq" id="WP_150953398.1">
    <property type="nucleotide sequence ID" value="NZ_VZRB01000025.1"/>
</dbReference>
<feature type="transmembrane region" description="Helical" evidence="1">
    <location>
        <begin position="12"/>
        <end position="35"/>
    </location>
</feature>
<feature type="transmembrane region" description="Helical" evidence="1">
    <location>
        <begin position="126"/>
        <end position="145"/>
    </location>
</feature>
<name>A0A6H9UTB9_9ACTN</name>